<dbReference type="AlphaFoldDB" id="A0AAD8PP71"/>
<feature type="transmembrane region" description="Helical" evidence="1">
    <location>
        <begin position="86"/>
        <end position="109"/>
    </location>
</feature>
<keyword evidence="4" id="KW-1185">Reference proteome</keyword>
<organism evidence="3 4">
    <name type="scientific">Lolium multiflorum</name>
    <name type="common">Italian ryegrass</name>
    <name type="synonym">Lolium perenne subsp. multiflorum</name>
    <dbReference type="NCBI Taxonomy" id="4521"/>
    <lineage>
        <taxon>Eukaryota</taxon>
        <taxon>Viridiplantae</taxon>
        <taxon>Streptophyta</taxon>
        <taxon>Embryophyta</taxon>
        <taxon>Tracheophyta</taxon>
        <taxon>Spermatophyta</taxon>
        <taxon>Magnoliopsida</taxon>
        <taxon>Liliopsida</taxon>
        <taxon>Poales</taxon>
        <taxon>Poaceae</taxon>
        <taxon>BOP clade</taxon>
        <taxon>Pooideae</taxon>
        <taxon>Poodae</taxon>
        <taxon>Poeae</taxon>
        <taxon>Poeae Chloroplast Group 2 (Poeae type)</taxon>
        <taxon>Loliodinae</taxon>
        <taxon>Loliinae</taxon>
        <taxon>Lolium</taxon>
    </lineage>
</organism>
<keyword evidence="1" id="KW-0472">Membrane</keyword>
<reference evidence="3" key="1">
    <citation type="submission" date="2023-07" db="EMBL/GenBank/DDBJ databases">
        <title>A chromosome-level genome assembly of Lolium multiflorum.</title>
        <authorList>
            <person name="Chen Y."/>
            <person name="Copetti D."/>
            <person name="Kolliker R."/>
            <person name="Studer B."/>
        </authorList>
    </citation>
    <scope>NUCLEOTIDE SEQUENCE</scope>
    <source>
        <strain evidence="3">02402/16</strain>
        <tissue evidence="3">Leaf</tissue>
    </source>
</reference>
<protein>
    <recommendedName>
        <fullName evidence="2">DUF4220 domain-containing protein</fullName>
    </recommendedName>
</protein>
<feature type="transmembrane region" description="Helical" evidence="1">
    <location>
        <begin position="387"/>
        <end position="409"/>
    </location>
</feature>
<feature type="domain" description="DUF4220" evidence="2">
    <location>
        <begin position="60"/>
        <end position="464"/>
    </location>
</feature>
<accession>A0AAD8PP71</accession>
<gene>
    <name evidence="3" type="ORF">QYE76_018017</name>
</gene>
<dbReference type="Pfam" id="PF04578">
    <property type="entry name" value="DUF594"/>
    <property type="match status" value="1"/>
</dbReference>
<dbReference type="EMBL" id="JAUUTY010000881">
    <property type="protein sequence ID" value="KAK1573158.1"/>
    <property type="molecule type" value="Genomic_DNA"/>
</dbReference>
<keyword evidence="1" id="KW-1133">Transmembrane helix</keyword>
<evidence type="ECO:0000313" key="3">
    <source>
        <dbReference type="EMBL" id="KAK1573158.1"/>
    </source>
</evidence>
<feature type="transmembrane region" description="Helical" evidence="1">
    <location>
        <begin position="121"/>
        <end position="139"/>
    </location>
</feature>
<proteinExistence type="predicted"/>
<feature type="transmembrane region" description="Helical" evidence="1">
    <location>
        <begin position="354"/>
        <end position="375"/>
    </location>
</feature>
<dbReference type="PANTHER" id="PTHR31325">
    <property type="entry name" value="OS01G0798800 PROTEIN-RELATED"/>
    <property type="match status" value="1"/>
</dbReference>
<dbReference type="InterPro" id="IPR025315">
    <property type="entry name" value="DUF4220"/>
</dbReference>
<sequence>MDAADLVLPPVHLPPIDDANKLLPITGLVVTGVLALFLLNVLGSLRRRSSHKLLHTVVLVAYTLSYTLVSYTLGRIQDPDNYFVEFPVWAVCLLMLLGGTDNLMAYNLNDVENWKSFQVNHLFKGGLVIYIVLVYGQAVPEYQKPLWAILVVNVLQSFLRIKSMRMASKSNLLSKNVKPIVEYMEREDQLAGNQPVEPGEMEGYRYIVAGEHKPRNYVKRNRIKNASRSRFCSFVGGASRSLNGSFVVIEDPDFLTVDKIWRCKGSLLQPSSERALRLRDVCLSMALCKMINRRFLGCELYEAKLRKTRDFVFKGLLHGDTRDERAFRVIEVELGFVYDLYYTRYPYLYRKVRYFALCLPVTMVILCSWLTYELFREHKDPTNGKNAPLGITVALMAVVTFLEAFQLYLHMASGWFKVALVRSYVTKYNLQQMGRIRRTIIDLLLRLKTLGPWEGKLGQYSLLQNYNATRRISKCIYYLTLCLVDKDKKGRNRGKLVKLSTQVKKVVIDSLMGSEGSLTNGAQSLRNNRVYGKLSWACNLHTVAETILVWHIATTICKHEFDAAPSDQDSGQVSTASSLSQYCAYLIAFVPDLLPGHSFDSAAILDKSIEDARTFAPLQGAKTMEEKCRILMSNSHTNSSEDLLIVKGARLARELTEAIQDIALRWRVLSEFWAELLLYVAPCNDSQAQAHLEALARGGEFITHLWALLTHAGVLNRTLNVSEAV</sequence>
<dbReference type="Pfam" id="PF13968">
    <property type="entry name" value="DUF4220"/>
    <property type="match status" value="1"/>
</dbReference>
<dbReference type="Proteomes" id="UP001231189">
    <property type="component" value="Unassembled WGS sequence"/>
</dbReference>
<feature type="transmembrane region" description="Helical" evidence="1">
    <location>
        <begin position="145"/>
        <end position="161"/>
    </location>
</feature>
<evidence type="ECO:0000313" key="4">
    <source>
        <dbReference type="Proteomes" id="UP001231189"/>
    </source>
</evidence>
<feature type="transmembrane region" description="Helical" evidence="1">
    <location>
        <begin position="53"/>
        <end position="74"/>
    </location>
</feature>
<keyword evidence="1" id="KW-0812">Transmembrane</keyword>
<evidence type="ECO:0000256" key="1">
    <source>
        <dbReference type="SAM" id="Phobius"/>
    </source>
</evidence>
<name>A0AAD8PP71_LOLMU</name>
<comment type="caution">
    <text evidence="3">The sequence shown here is derived from an EMBL/GenBank/DDBJ whole genome shotgun (WGS) entry which is preliminary data.</text>
</comment>
<dbReference type="InterPro" id="IPR007658">
    <property type="entry name" value="DUF594"/>
</dbReference>
<feature type="transmembrane region" description="Helical" evidence="1">
    <location>
        <begin position="22"/>
        <end position="41"/>
    </location>
</feature>
<evidence type="ECO:0000259" key="2">
    <source>
        <dbReference type="Pfam" id="PF13968"/>
    </source>
</evidence>